<organism evidence="1 2">
    <name type="scientific">Vanilla planifolia</name>
    <name type="common">Vanilla</name>
    <dbReference type="NCBI Taxonomy" id="51239"/>
    <lineage>
        <taxon>Eukaryota</taxon>
        <taxon>Viridiplantae</taxon>
        <taxon>Streptophyta</taxon>
        <taxon>Embryophyta</taxon>
        <taxon>Tracheophyta</taxon>
        <taxon>Spermatophyta</taxon>
        <taxon>Magnoliopsida</taxon>
        <taxon>Liliopsida</taxon>
        <taxon>Asparagales</taxon>
        <taxon>Orchidaceae</taxon>
        <taxon>Vanilloideae</taxon>
        <taxon>Vanilleae</taxon>
        <taxon>Vanilla</taxon>
    </lineage>
</organism>
<dbReference type="OrthoDB" id="10264062at2759"/>
<sequence>MIGVAAVAELLDREAGWVRIAESGVEGATMVLQGRSAESRFKCMHPRNSSSRQPDTYYRAAAIQEVIQLDQLYYGDEIEMALHWM</sequence>
<dbReference type="EMBL" id="JADCNL010000001">
    <property type="protein sequence ID" value="KAG0496865.1"/>
    <property type="molecule type" value="Genomic_DNA"/>
</dbReference>
<reference evidence="1 2" key="1">
    <citation type="journal article" date="2020" name="Nat. Food">
        <title>A phased Vanilla planifolia genome enables genetic improvement of flavour and production.</title>
        <authorList>
            <person name="Hasing T."/>
            <person name="Tang H."/>
            <person name="Brym M."/>
            <person name="Khazi F."/>
            <person name="Huang T."/>
            <person name="Chambers A.H."/>
        </authorList>
    </citation>
    <scope>NUCLEOTIDE SEQUENCE [LARGE SCALE GENOMIC DNA]</scope>
    <source>
        <tissue evidence="1">Leaf</tissue>
    </source>
</reference>
<evidence type="ECO:0000313" key="1">
    <source>
        <dbReference type="EMBL" id="KAG0496865.1"/>
    </source>
</evidence>
<name>A0A835RQV8_VANPL</name>
<protein>
    <submittedName>
        <fullName evidence="1">Uncharacterized protein</fullName>
    </submittedName>
</protein>
<dbReference type="Proteomes" id="UP000636800">
    <property type="component" value="Chromosome 1"/>
</dbReference>
<comment type="caution">
    <text evidence="1">The sequence shown here is derived from an EMBL/GenBank/DDBJ whole genome shotgun (WGS) entry which is preliminary data.</text>
</comment>
<evidence type="ECO:0000313" key="2">
    <source>
        <dbReference type="Proteomes" id="UP000636800"/>
    </source>
</evidence>
<keyword evidence="2" id="KW-1185">Reference proteome</keyword>
<dbReference type="AlphaFoldDB" id="A0A835RQV8"/>
<accession>A0A835RQV8</accession>
<proteinExistence type="predicted"/>
<gene>
    <name evidence="1" type="ORF">HPP92_001556</name>
</gene>